<comment type="function">
    <text evidence="5">Responsible for synthesis of pseudouridine from uracil.</text>
</comment>
<protein>
    <recommendedName>
        <fullName evidence="5">Pseudouridine synthase</fullName>
        <ecNumber evidence="5">5.4.99.-</ecNumber>
    </recommendedName>
</protein>
<dbReference type="EC" id="5.4.99.-" evidence="5"/>
<evidence type="ECO:0000256" key="4">
    <source>
        <dbReference type="PROSITE-ProRule" id="PRU00182"/>
    </source>
</evidence>
<dbReference type="InterPro" id="IPR006224">
    <property type="entry name" value="PsdUridine_synth_RluA-like_CS"/>
</dbReference>
<feature type="domain" description="RNA-binding S4" evidence="6">
    <location>
        <begin position="15"/>
        <end position="79"/>
    </location>
</feature>
<keyword evidence="4" id="KW-0694">RNA-binding</keyword>
<reference evidence="7 8" key="1">
    <citation type="submission" date="2021-06" db="EMBL/GenBank/DDBJ databases">
        <authorList>
            <person name="Sun Q."/>
            <person name="Li D."/>
        </authorList>
    </citation>
    <scope>NUCLEOTIDE SEQUENCE [LARGE SCALE GENOMIC DNA]</scope>
    <source>
        <strain evidence="7 8">MSJ-5</strain>
    </source>
</reference>
<dbReference type="PROSITE" id="PS50889">
    <property type="entry name" value="S4"/>
    <property type="match status" value="1"/>
</dbReference>
<dbReference type="Proteomes" id="UP000779508">
    <property type="component" value="Unassembled WGS sequence"/>
</dbReference>
<evidence type="ECO:0000256" key="1">
    <source>
        <dbReference type="ARBA" id="ARBA00000073"/>
    </source>
</evidence>
<dbReference type="InterPro" id="IPR006145">
    <property type="entry name" value="PsdUridine_synth_RsuA/RluA"/>
</dbReference>
<dbReference type="RefSeq" id="WP_216418045.1">
    <property type="nucleotide sequence ID" value="NZ_JAHLQK010000005.1"/>
</dbReference>
<dbReference type="InterPro" id="IPR002942">
    <property type="entry name" value="S4_RNA-bd"/>
</dbReference>
<evidence type="ECO:0000313" key="8">
    <source>
        <dbReference type="Proteomes" id="UP000779508"/>
    </source>
</evidence>
<comment type="catalytic activity">
    <reaction evidence="1 5">
        <text>a uridine in RNA = a pseudouridine in RNA</text>
        <dbReference type="Rhea" id="RHEA:48348"/>
        <dbReference type="Rhea" id="RHEA-COMP:12068"/>
        <dbReference type="Rhea" id="RHEA-COMP:12069"/>
        <dbReference type="ChEBI" id="CHEBI:65314"/>
        <dbReference type="ChEBI" id="CHEBI:65315"/>
    </reaction>
</comment>
<comment type="similarity">
    <text evidence="2 5">Belongs to the pseudouridine synthase RluA family.</text>
</comment>
<dbReference type="InterPro" id="IPR050188">
    <property type="entry name" value="RluA_PseudoU_synthase"/>
</dbReference>
<proteinExistence type="inferred from homology"/>
<sequence length="309" mass="35502">MDQEKLIVAEEDIDNRLDVYLADQYEELSRSHIQKLIKEELVKVNGKLEKSKYIVKTGDEIEIELPRVQEILIESENIPIQIVYEDDDVLVVDKQQGMVVHPAPGNYSGTLVNALLHHCGNNLSNINGVMRPGIVHRIDKDTSGLLVVAKNNHSHEILARQFREHTNTRKYHAIVVGNIKEEEATVDAPIGRHPVDRLKRTVISDGKHAITHFKVLERFRDFTYIEARLETGRTHQIRVHLSYIGNPLLGDPMYGAKTSKFNLKGQVLHAKTLGFIHPVRREYMEFTSELPDYFNKLLRIFNNSYSIKQ</sequence>
<dbReference type="Pfam" id="PF01479">
    <property type="entry name" value="S4"/>
    <property type="match status" value="1"/>
</dbReference>
<evidence type="ECO:0000256" key="3">
    <source>
        <dbReference type="ARBA" id="ARBA00023235"/>
    </source>
</evidence>
<dbReference type="PANTHER" id="PTHR21600:SF44">
    <property type="entry name" value="RIBOSOMAL LARGE SUBUNIT PSEUDOURIDINE SYNTHASE D"/>
    <property type="match status" value="1"/>
</dbReference>
<dbReference type="CDD" id="cd02869">
    <property type="entry name" value="PseudoU_synth_RluA_like"/>
    <property type="match status" value="1"/>
</dbReference>
<name>A0ABS6G4E3_9FIRM</name>
<accession>A0ABS6G4E3</accession>
<dbReference type="EMBL" id="JAHLQK010000005">
    <property type="protein sequence ID" value="MBU5677347.1"/>
    <property type="molecule type" value="Genomic_DNA"/>
</dbReference>
<evidence type="ECO:0000313" key="7">
    <source>
        <dbReference type="EMBL" id="MBU5677347.1"/>
    </source>
</evidence>
<keyword evidence="8" id="KW-1185">Reference proteome</keyword>
<dbReference type="SMART" id="SM00363">
    <property type="entry name" value="S4"/>
    <property type="match status" value="1"/>
</dbReference>
<dbReference type="PANTHER" id="PTHR21600">
    <property type="entry name" value="MITOCHONDRIAL RNA PSEUDOURIDINE SYNTHASE"/>
    <property type="match status" value="1"/>
</dbReference>
<evidence type="ECO:0000256" key="5">
    <source>
        <dbReference type="RuleBase" id="RU362028"/>
    </source>
</evidence>
<organism evidence="7 8">
    <name type="scientific">Alkaliphilus flagellatus</name>
    <dbReference type="NCBI Taxonomy" id="2841507"/>
    <lineage>
        <taxon>Bacteria</taxon>
        <taxon>Bacillati</taxon>
        <taxon>Bacillota</taxon>
        <taxon>Clostridia</taxon>
        <taxon>Peptostreptococcales</taxon>
        <taxon>Natronincolaceae</taxon>
        <taxon>Alkaliphilus</taxon>
    </lineage>
</organism>
<evidence type="ECO:0000259" key="6">
    <source>
        <dbReference type="SMART" id="SM00363"/>
    </source>
</evidence>
<gene>
    <name evidence="7" type="ORF">KQI88_13075</name>
</gene>
<dbReference type="PROSITE" id="PS01129">
    <property type="entry name" value="PSI_RLU"/>
    <property type="match status" value="1"/>
</dbReference>
<dbReference type="InterPro" id="IPR006225">
    <property type="entry name" value="PsdUridine_synth_RluC/D"/>
</dbReference>
<dbReference type="NCBIfam" id="TIGR00005">
    <property type="entry name" value="rluA_subfam"/>
    <property type="match status" value="1"/>
</dbReference>
<evidence type="ECO:0000256" key="2">
    <source>
        <dbReference type="ARBA" id="ARBA00010876"/>
    </source>
</evidence>
<dbReference type="CDD" id="cd00165">
    <property type="entry name" value="S4"/>
    <property type="match status" value="1"/>
</dbReference>
<keyword evidence="3 5" id="KW-0413">Isomerase</keyword>
<dbReference type="Pfam" id="PF00849">
    <property type="entry name" value="PseudoU_synth_2"/>
    <property type="match status" value="1"/>
</dbReference>
<comment type="caution">
    <text evidence="7">The sequence shown here is derived from an EMBL/GenBank/DDBJ whole genome shotgun (WGS) entry which is preliminary data.</text>
</comment>